<dbReference type="EMBL" id="MN103543">
    <property type="protein sequence ID" value="QEM41918.1"/>
    <property type="molecule type" value="Genomic_DNA"/>
</dbReference>
<dbReference type="KEGG" id="vg:77936939"/>
<feature type="compositionally biased region" description="Acidic residues" evidence="1">
    <location>
        <begin position="146"/>
        <end position="155"/>
    </location>
</feature>
<dbReference type="Pfam" id="PF12699">
    <property type="entry name" value="phiKZ_IP"/>
    <property type="match status" value="1"/>
</dbReference>
<feature type="region of interest" description="Disordered" evidence="1">
    <location>
        <begin position="21"/>
        <end position="88"/>
    </location>
</feature>
<dbReference type="InterPro" id="IPR024413">
    <property type="entry name" value="Phage_phiKZ_Orf92_int-head"/>
</dbReference>
<reference evidence="2 3" key="1">
    <citation type="submission" date="2019-06" db="EMBL/GenBank/DDBJ databases">
        <title>A distant relative of Phikzvirus genus phages from a therapeutic phage collection.</title>
        <authorList>
            <person name="Hejnowicz M.S."/>
            <person name="Dabrowski K."/>
            <person name="Gawor J."/>
            <person name="Weber-Dabrowska B."/>
            <person name="Gromadka R."/>
            <person name="Lobocka M.B."/>
        </authorList>
    </citation>
    <scope>NUCLEOTIDE SEQUENCE [LARGE SCALE GENOMIC DNA]</scope>
</reference>
<feature type="compositionally biased region" description="Basic and acidic residues" evidence="1">
    <location>
        <begin position="40"/>
        <end position="60"/>
    </location>
</feature>
<organism evidence="2 3">
    <name type="scientific">Pseudomonas phage vB_PaeM_PS119XW</name>
    <dbReference type="NCBI Taxonomy" id="2601632"/>
    <lineage>
        <taxon>Viruses</taxon>
        <taxon>Duplodnaviria</taxon>
        <taxon>Heunggongvirae</taxon>
        <taxon>Uroviricota</taxon>
        <taxon>Caudoviricetes</taxon>
        <taxon>Chimalliviridae</taxon>
        <taxon>Pawinskivirus</taxon>
        <taxon>Pawinskivirus PS119XW</taxon>
    </lineage>
</organism>
<feature type="region of interest" description="Disordered" evidence="1">
    <location>
        <begin position="110"/>
        <end position="129"/>
    </location>
</feature>
<feature type="region of interest" description="Disordered" evidence="1">
    <location>
        <begin position="134"/>
        <end position="155"/>
    </location>
</feature>
<keyword evidence="3" id="KW-1185">Reference proteome</keyword>
<accession>A0A5C1K6Z7</accession>
<sequence length="586" mass="62900">MARANLFDLCRSISNESITEEVENKAAGTVTEASDQNVDLEGKKDLEPQLKSDEGEKPDADDVDASVTNTQTSEPGPTEGGGDGTAETVDVTNVHTSDTVENHVTAVDQTGLGDVGSAHDEVSADDDNVATTTSVEEHTDGLDTIESGETESVGEADDMVQDIDEAVEALTADGLTSATDAKGAVVNEIASDMGDIENAKASVERYLGILRGMRENGYEVTNELAESMRVGLEMIDPDFFSDTVVSVEELDDSDKHTSARDATESKLTAKMKSLLEAARNVLMRIFNALMDFWRSFTQDATKLKERLRTLRSKVGTLDGGKQIKIGGLQRLSIGKEFVGDSPEAIKRVENTADIVLINWPSKLAEILKKFDDKSTYYFGVQSGLAPEMLDAIDDILSNSFRGFKNVNSNEKDKVPSGMLNSTSVHMSEVLPGNRAMFVGVNTDYAADKTFNFNNAININFSVIPGGDSYGGADTIKTMSAGEAVSVIRATEQLINKVEAAVEGRSKLNELAQRVNQKGSSFLFGALMTGDENSAISSLLAITLARQTANANHLFTGYCLNLVKAEIAVIEAMLKAEHGDVIEGEKA</sequence>
<dbReference type="RefSeq" id="YP_010660929.1">
    <property type="nucleotide sequence ID" value="NC_070882.1"/>
</dbReference>
<protein>
    <recommendedName>
        <fullName evidence="4">Virion structural protein</fullName>
    </recommendedName>
</protein>
<dbReference type="GeneID" id="77936939"/>
<name>A0A5C1K6Z7_9CAUD</name>
<evidence type="ECO:0000313" key="3">
    <source>
        <dbReference type="Proteomes" id="UP000322144"/>
    </source>
</evidence>
<proteinExistence type="predicted"/>
<dbReference type="Proteomes" id="UP000322144">
    <property type="component" value="Segment"/>
</dbReference>
<evidence type="ECO:0000256" key="1">
    <source>
        <dbReference type="SAM" id="MobiDB-lite"/>
    </source>
</evidence>
<evidence type="ECO:0000313" key="2">
    <source>
        <dbReference type="EMBL" id="QEM41918.1"/>
    </source>
</evidence>
<evidence type="ECO:0008006" key="4">
    <source>
        <dbReference type="Google" id="ProtNLM"/>
    </source>
</evidence>